<dbReference type="InterPro" id="IPR014729">
    <property type="entry name" value="Rossmann-like_a/b/a_fold"/>
</dbReference>
<proteinExistence type="inferred from homology"/>
<comment type="similarity">
    <text evidence="1 7">Belongs to the class-I aminoacyl-tRNA synthetase family. Glutamate--tRNA ligase type 1 subfamily.</text>
</comment>
<keyword evidence="4 7" id="KW-0067">ATP-binding</keyword>
<dbReference type="GO" id="GO:0004818">
    <property type="term" value="F:glutamate-tRNA ligase activity"/>
    <property type="evidence" value="ECO:0007669"/>
    <property type="project" value="UniProtKB-UniRule"/>
</dbReference>
<evidence type="ECO:0000256" key="3">
    <source>
        <dbReference type="ARBA" id="ARBA00022741"/>
    </source>
</evidence>
<evidence type="ECO:0000256" key="4">
    <source>
        <dbReference type="ARBA" id="ARBA00022840"/>
    </source>
</evidence>
<dbReference type="Proteomes" id="UP000230251">
    <property type="component" value="Unassembled WGS sequence"/>
</dbReference>
<dbReference type="Gene3D" id="3.40.50.620">
    <property type="entry name" value="HUPs"/>
    <property type="match status" value="1"/>
</dbReference>
<comment type="caution">
    <text evidence="10">The sequence shown here is derived from an EMBL/GenBank/DDBJ whole genome shotgun (WGS) entry which is preliminary data.</text>
</comment>
<evidence type="ECO:0000259" key="9">
    <source>
        <dbReference type="Pfam" id="PF19269"/>
    </source>
</evidence>
<keyword evidence="7" id="KW-0963">Cytoplasm</keyword>
<dbReference type="InterPro" id="IPR033910">
    <property type="entry name" value="GluRS_core"/>
</dbReference>
<dbReference type="CDD" id="cd00808">
    <property type="entry name" value="GluRS_core"/>
    <property type="match status" value="1"/>
</dbReference>
<dbReference type="GO" id="GO:0006424">
    <property type="term" value="P:glutamyl-tRNA aminoacylation"/>
    <property type="evidence" value="ECO:0007669"/>
    <property type="project" value="UniProtKB-UniRule"/>
</dbReference>
<name>A0A2M8EN50_9BACT</name>
<dbReference type="HAMAP" id="MF_00022">
    <property type="entry name" value="Glu_tRNA_synth_type1"/>
    <property type="match status" value="1"/>
</dbReference>
<reference evidence="11" key="1">
    <citation type="submission" date="2017-09" db="EMBL/GenBank/DDBJ databases">
        <title>Depth-based differentiation of microbial function through sediment-hosted aquifers and enrichment of novel symbionts in the deep terrestrial subsurface.</title>
        <authorList>
            <person name="Probst A.J."/>
            <person name="Ladd B."/>
            <person name="Jarett J.K."/>
            <person name="Geller-Mcgrath D.E."/>
            <person name="Sieber C.M.K."/>
            <person name="Emerson J.B."/>
            <person name="Anantharaman K."/>
            <person name="Thomas B.C."/>
            <person name="Malmstrom R."/>
            <person name="Stieglmeier M."/>
            <person name="Klingl A."/>
            <person name="Woyke T."/>
            <person name="Ryan C.M."/>
            <person name="Banfield J.F."/>
        </authorList>
    </citation>
    <scope>NUCLEOTIDE SEQUENCE [LARGE SCALE GENOMIC DNA]</scope>
</reference>
<comment type="function">
    <text evidence="7">Catalyzes the attachment of glutamate to tRNA(Glu) in a two-step reaction: glutamate is first activated by ATP to form Glu-AMP and then transferred to the acceptor end of tRNA(Glu).</text>
</comment>
<keyword evidence="3 7" id="KW-0547">Nucleotide-binding</keyword>
<evidence type="ECO:0000256" key="2">
    <source>
        <dbReference type="ARBA" id="ARBA00022598"/>
    </source>
</evidence>
<comment type="caution">
    <text evidence="7">Lacks conserved residue(s) required for the propagation of feature annotation.</text>
</comment>
<dbReference type="InterPro" id="IPR020058">
    <property type="entry name" value="Glu/Gln-tRNA-synth_Ib_cat-dom"/>
</dbReference>
<dbReference type="PRINTS" id="PR00987">
    <property type="entry name" value="TRNASYNTHGLU"/>
</dbReference>
<dbReference type="SUPFAM" id="SSF52374">
    <property type="entry name" value="Nucleotidylyl transferase"/>
    <property type="match status" value="1"/>
</dbReference>
<dbReference type="GO" id="GO:0000049">
    <property type="term" value="F:tRNA binding"/>
    <property type="evidence" value="ECO:0007669"/>
    <property type="project" value="InterPro"/>
</dbReference>
<protein>
    <recommendedName>
        <fullName evidence="7">Glutamate--tRNA ligase</fullName>
        <ecNumber evidence="7">6.1.1.17</ecNumber>
    </recommendedName>
    <alternativeName>
        <fullName evidence="7">Glutamyl-tRNA synthetase</fullName>
        <shortName evidence="7">GluRS</shortName>
    </alternativeName>
</protein>
<comment type="catalytic activity">
    <reaction evidence="7">
        <text>tRNA(Glu) + L-glutamate + ATP = L-glutamyl-tRNA(Glu) + AMP + diphosphate</text>
        <dbReference type="Rhea" id="RHEA:23540"/>
        <dbReference type="Rhea" id="RHEA-COMP:9663"/>
        <dbReference type="Rhea" id="RHEA-COMP:9680"/>
        <dbReference type="ChEBI" id="CHEBI:29985"/>
        <dbReference type="ChEBI" id="CHEBI:30616"/>
        <dbReference type="ChEBI" id="CHEBI:33019"/>
        <dbReference type="ChEBI" id="CHEBI:78442"/>
        <dbReference type="ChEBI" id="CHEBI:78520"/>
        <dbReference type="ChEBI" id="CHEBI:456215"/>
        <dbReference type="EC" id="6.1.1.17"/>
    </reaction>
</comment>
<dbReference type="InterPro" id="IPR008925">
    <property type="entry name" value="aa_tRNA-synth_I_cd-bd_sf"/>
</dbReference>
<dbReference type="GO" id="GO:0005737">
    <property type="term" value="C:cytoplasm"/>
    <property type="evidence" value="ECO:0007669"/>
    <property type="project" value="UniProtKB-SubCell"/>
</dbReference>
<dbReference type="InterPro" id="IPR000924">
    <property type="entry name" value="Glu/Gln-tRNA-synth"/>
</dbReference>
<evidence type="ECO:0000256" key="6">
    <source>
        <dbReference type="ARBA" id="ARBA00023146"/>
    </source>
</evidence>
<feature type="short sequence motif" description="'HIGH' region" evidence="7">
    <location>
        <begin position="10"/>
        <end position="20"/>
    </location>
</feature>
<dbReference type="Pfam" id="PF00749">
    <property type="entry name" value="tRNA-synt_1c"/>
    <property type="match status" value="1"/>
</dbReference>
<evidence type="ECO:0000256" key="1">
    <source>
        <dbReference type="ARBA" id="ARBA00007894"/>
    </source>
</evidence>
<organism evidence="10 11">
    <name type="scientific">Candidatus Uhrbacteria bacterium CG_4_9_14_0_2_um_filter_41_50</name>
    <dbReference type="NCBI Taxonomy" id="1975031"/>
    <lineage>
        <taxon>Bacteria</taxon>
        <taxon>Candidatus Uhriibacteriota</taxon>
    </lineage>
</organism>
<dbReference type="SUPFAM" id="SSF48163">
    <property type="entry name" value="An anticodon-binding domain of class I aminoacyl-tRNA synthetases"/>
    <property type="match status" value="1"/>
</dbReference>
<keyword evidence="5 7" id="KW-0648">Protein biosynthesis</keyword>
<dbReference type="PANTHER" id="PTHR43311">
    <property type="entry name" value="GLUTAMATE--TRNA LIGASE"/>
    <property type="match status" value="1"/>
</dbReference>
<dbReference type="Pfam" id="PF19269">
    <property type="entry name" value="Anticodon_2"/>
    <property type="match status" value="1"/>
</dbReference>
<dbReference type="EMBL" id="PFSI01000066">
    <property type="protein sequence ID" value="PJC24166.1"/>
    <property type="molecule type" value="Genomic_DNA"/>
</dbReference>
<accession>A0A2M8EN50</accession>
<keyword evidence="2 7" id="KW-0436">Ligase</keyword>
<dbReference type="InterPro" id="IPR045462">
    <property type="entry name" value="aa-tRNA-synth_I_cd-bd"/>
</dbReference>
<dbReference type="GO" id="GO:0008270">
    <property type="term" value="F:zinc ion binding"/>
    <property type="evidence" value="ECO:0007669"/>
    <property type="project" value="InterPro"/>
</dbReference>
<dbReference type="InterPro" id="IPR020751">
    <property type="entry name" value="aa-tRNA-synth_I_codon-bd_sub2"/>
</dbReference>
<comment type="subcellular location">
    <subcellularLocation>
        <location evidence="7">Cytoplasm</location>
    </subcellularLocation>
</comment>
<gene>
    <name evidence="7" type="primary">gltX</name>
    <name evidence="10" type="ORF">CO057_04260</name>
</gene>
<comment type="subunit">
    <text evidence="7">Monomer.</text>
</comment>
<evidence type="ECO:0000259" key="8">
    <source>
        <dbReference type="Pfam" id="PF00749"/>
    </source>
</evidence>
<feature type="domain" description="Glutamyl/glutaminyl-tRNA synthetase class Ib catalytic" evidence="8">
    <location>
        <begin position="5"/>
        <end position="311"/>
    </location>
</feature>
<dbReference type="Gene3D" id="1.10.10.350">
    <property type="match status" value="1"/>
</dbReference>
<feature type="domain" description="Aminoacyl-tRNA synthetase class I anticodon-binding" evidence="9">
    <location>
        <begin position="325"/>
        <end position="466"/>
    </location>
</feature>
<evidence type="ECO:0000313" key="11">
    <source>
        <dbReference type="Proteomes" id="UP000230251"/>
    </source>
</evidence>
<dbReference type="InterPro" id="IPR001412">
    <property type="entry name" value="aa-tRNA-synth_I_CS"/>
</dbReference>
<feature type="short sequence motif" description="'KMSKS' region" evidence="7">
    <location>
        <begin position="242"/>
        <end position="246"/>
    </location>
</feature>
<dbReference type="EC" id="6.1.1.17" evidence="7"/>
<dbReference type="FunFam" id="3.40.50.620:FF:000045">
    <property type="entry name" value="Glutamate--tRNA ligase, mitochondrial"/>
    <property type="match status" value="1"/>
</dbReference>
<evidence type="ECO:0000256" key="7">
    <source>
        <dbReference type="HAMAP-Rule" id="MF_00022"/>
    </source>
</evidence>
<evidence type="ECO:0000313" key="10">
    <source>
        <dbReference type="EMBL" id="PJC24166.1"/>
    </source>
</evidence>
<dbReference type="GO" id="GO:0005524">
    <property type="term" value="F:ATP binding"/>
    <property type="evidence" value="ECO:0007669"/>
    <property type="project" value="UniProtKB-UniRule"/>
</dbReference>
<sequence>MKPARTRIAPSPTGYMHVGTLRTALFSYFLAHQTGGQFILRIEDTDRTRFVEGATESLIKTFKDLGIEFDEGPFVQSERLTEYKIHADRLLADSNAYYCFCSRDRLEEMRKQQQETKQTPKYDRACLKLTSDEIQKKLDSGENHVIRMKIPEGETIVKDLVRGNVKFNHSDIDDQVIVKSDGYPTYHLAVVVDDFLMNITHVIRGEEWLPSTPKHIILQKMFDFDIPQFAHVPLLLNPDKTKLSKRQGDVAVEDYLKKGYLPQALINFISTLGYNPTGDREVYTMQELIDLFDITKVKSSGAVMNIEKLDWMNNHYIKELSDEELFVMAKPFLSMEIDKTIQKALLIERERVNRLEELEEKITPYLKATSYAKESLIWKKADALDAKKNLEGVLGVIENLNDPDFDKIETLEGEVKKYIEREGLQNGNVLWPLRVALSGQEKSASPFELLWVFGREQGIERIKKAISLL</sequence>
<dbReference type="PANTHER" id="PTHR43311:SF2">
    <property type="entry name" value="GLUTAMATE--TRNA LIGASE, MITOCHONDRIAL-RELATED"/>
    <property type="match status" value="1"/>
</dbReference>
<dbReference type="PROSITE" id="PS00178">
    <property type="entry name" value="AA_TRNA_LIGASE_I"/>
    <property type="match status" value="1"/>
</dbReference>
<dbReference type="InterPro" id="IPR049940">
    <property type="entry name" value="GluQ/Sye"/>
</dbReference>
<keyword evidence="6 7" id="KW-0030">Aminoacyl-tRNA synthetase</keyword>
<dbReference type="AlphaFoldDB" id="A0A2M8EN50"/>
<dbReference type="InterPro" id="IPR004527">
    <property type="entry name" value="Glu-tRNA-ligase_bac/mito"/>
</dbReference>
<feature type="binding site" evidence="7">
    <location>
        <position position="245"/>
    </location>
    <ligand>
        <name>ATP</name>
        <dbReference type="ChEBI" id="CHEBI:30616"/>
    </ligand>
</feature>
<evidence type="ECO:0000256" key="5">
    <source>
        <dbReference type="ARBA" id="ARBA00022917"/>
    </source>
</evidence>
<dbReference type="NCBIfam" id="TIGR00464">
    <property type="entry name" value="gltX_bact"/>
    <property type="match status" value="1"/>
</dbReference>